<dbReference type="PATRIC" id="fig|765913.3.peg.4405"/>
<dbReference type="CDD" id="cd11304">
    <property type="entry name" value="Cadherin_repeat"/>
    <property type="match status" value="1"/>
</dbReference>
<dbReference type="RefSeq" id="WP_007043043.1">
    <property type="nucleotide sequence ID" value="NZ_AFWT01000055.1"/>
</dbReference>
<sequence>MPSAASRSSVSPRALPWFLVQIIFLLVLFIAQSMAGNTARAAAAVDRTTSWRVAEIYIATMGYAPDNEGLQYWVGQIESGGWTPTTVAQSFFDQPLVQVKYPASQSDSDFIDALYLNIYERAADADGKNYWLQALQSGMARNSMVIALIEGGWDNPLAAEDMARFANLIEVARAFADEQSSRGIIYSDLTDDEKTALRQAGASVLSGITSDTATRDSAIAQIPSLLDTLVADNAAPVASDLSVQANPSVPLTQVTLIATDADNDTLSYLLVSPATGTGYDNAYVASQSGNLYVTLDGSGQDFSLVYRASDGLAYSAPATVTVSVISVTDDRETGEGGVDPTTYGQFPIINPYGDLLGDPGDSPQLPSSVDLSSSFPAPGNQGGQGSCVAWATAYALKGYQEKVENNWELNRLDHLFSPAFIYNQIRIGGCGDGSLISDALDLLKSTGVSTWNAMPYTESECSTQPSSTAVQEAANFKIASWGRLQGNDSIKAELANHRPVVIGIPVYDSFMNLSGSNSVYNALTGQNHGGHAITIVGYDDNRYGGAFKVINSWGTDWGDNGYFWLTYDLGRQGVIQQAYSAQDVDNPNDPDPVDPEPTPANAPNLQIMSWSADYDSAPGGAGSLQWRVANTGTGVAPAGAYVNLMLSENADISSGDVFVVYETIPFDLDAGDFVYRDENNAIGFHFPDTLVPGIYYLALWVDDLNAVEESNEDDNVSFGDDQVTIASSLPDLAVQYWYAEWDGAGSGTFLYEIVNQGQSTAPAGWDVNLVLTPDETLGNGDDYYLFYEDTPFNLEPGEYVYRDESIPAYFSMTGLPAGIYYMAVWANDLSEIAESNVRNNISWGWGPISWGLGSSEVLGADRSDRPVISRYQTGERSCLFNGRDFSEKPVELRKVEIVATPSGGRQMRLVDEGKPGLVMSSSASTAPGVMETGSLRLPKTIESRDIGVFPVGEEHSMP</sequence>
<evidence type="ECO:0000313" key="5">
    <source>
        <dbReference type="Proteomes" id="UP000004200"/>
    </source>
</evidence>
<protein>
    <submittedName>
        <fullName evidence="4">Peptidase C1A papain</fullName>
    </submittedName>
</protein>
<dbReference type="STRING" id="765913.ThidrDRAFT_4330"/>
<dbReference type="PROSITE" id="PS00639">
    <property type="entry name" value="THIOL_PROTEASE_HIS"/>
    <property type="match status" value="1"/>
</dbReference>
<feature type="domain" description="Cadherin" evidence="3">
    <location>
        <begin position="235"/>
        <end position="342"/>
    </location>
</feature>
<evidence type="ECO:0000259" key="3">
    <source>
        <dbReference type="PROSITE" id="PS50268"/>
    </source>
</evidence>
<dbReference type="eggNOG" id="COG0823">
    <property type="taxonomic scope" value="Bacteria"/>
</dbReference>
<dbReference type="CDD" id="cd02619">
    <property type="entry name" value="Peptidase_C1"/>
    <property type="match status" value="1"/>
</dbReference>
<feature type="region of interest" description="Disordered" evidence="2">
    <location>
        <begin position="357"/>
        <end position="378"/>
    </location>
</feature>
<proteinExistence type="inferred from homology"/>
<dbReference type="AlphaFoldDB" id="G2E7R7"/>
<dbReference type="OrthoDB" id="5378341at2"/>
<dbReference type="InterPro" id="IPR002126">
    <property type="entry name" value="Cadherin-like_dom"/>
</dbReference>
<name>G2E7R7_9GAMM</name>
<dbReference type="Gene3D" id="3.90.70.10">
    <property type="entry name" value="Cysteine proteinases"/>
    <property type="match status" value="1"/>
</dbReference>
<feature type="compositionally biased region" description="Polar residues" evidence="2">
    <location>
        <begin position="364"/>
        <end position="375"/>
    </location>
</feature>
<comment type="similarity">
    <text evidence="1">Belongs to the peptidase C1 family.</text>
</comment>
<dbReference type="InterPro" id="IPR025660">
    <property type="entry name" value="Pept_his_AS"/>
</dbReference>
<dbReference type="eggNOG" id="COG1572">
    <property type="taxonomic scope" value="Bacteria"/>
</dbReference>
<evidence type="ECO:0000256" key="1">
    <source>
        <dbReference type="ARBA" id="ARBA00008455"/>
    </source>
</evidence>
<dbReference type="GO" id="GO:0005509">
    <property type="term" value="F:calcium ion binding"/>
    <property type="evidence" value="ECO:0007669"/>
    <property type="project" value="InterPro"/>
</dbReference>
<dbReference type="Proteomes" id="UP000004200">
    <property type="component" value="Unassembled WGS sequence"/>
</dbReference>
<organism evidence="4 5">
    <name type="scientific">Thiorhodococcus drewsii AZ1</name>
    <dbReference type="NCBI Taxonomy" id="765913"/>
    <lineage>
        <taxon>Bacteria</taxon>
        <taxon>Pseudomonadati</taxon>
        <taxon>Pseudomonadota</taxon>
        <taxon>Gammaproteobacteria</taxon>
        <taxon>Chromatiales</taxon>
        <taxon>Chromatiaceae</taxon>
        <taxon>Thiorhodococcus</taxon>
    </lineage>
</organism>
<evidence type="ECO:0000256" key="2">
    <source>
        <dbReference type="SAM" id="MobiDB-lite"/>
    </source>
</evidence>
<dbReference type="GO" id="GO:0006508">
    <property type="term" value="P:proteolysis"/>
    <property type="evidence" value="ECO:0007669"/>
    <property type="project" value="InterPro"/>
</dbReference>
<dbReference type="Gene3D" id="2.60.40.10">
    <property type="entry name" value="Immunoglobulins"/>
    <property type="match status" value="2"/>
</dbReference>
<comment type="caution">
    <text evidence="4">The sequence shown here is derived from an EMBL/GenBank/DDBJ whole genome shotgun (WGS) entry which is preliminary data.</text>
</comment>
<dbReference type="EMBL" id="AFWT01000055">
    <property type="protein sequence ID" value="EGV27865.1"/>
    <property type="molecule type" value="Genomic_DNA"/>
</dbReference>
<dbReference type="GO" id="GO:0016020">
    <property type="term" value="C:membrane"/>
    <property type="evidence" value="ECO:0007669"/>
    <property type="project" value="InterPro"/>
</dbReference>
<dbReference type="Pfam" id="PF00112">
    <property type="entry name" value="Peptidase_C1"/>
    <property type="match status" value="1"/>
</dbReference>
<dbReference type="InterPro" id="IPR013783">
    <property type="entry name" value="Ig-like_fold"/>
</dbReference>
<dbReference type="PROSITE" id="PS50268">
    <property type="entry name" value="CADHERIN_2"/>
    <property type="match status" value="1"/>
</dbReference>
<dbReference type="SUPFAM" id="SSF54001">
    <property type="entry name" value="Cysteine proteinases"/>
    <property type="match status" value="1"/>
</dbReference>
<dbReference type="InterPro" id="IPR000668">
    <property type="entry name" value="Peptidase_C1A_C"/>
</dbReference>
<dbReference type="Pfam" id="PF13946">
    <property type="entry name" value="DUF4214"/>
    <property type="match status" value="1"/>
</dbReference>
<dbReference type="GO" id="GO:0008234">
    <property type="term" value="F:cysteine-type peptidase activity"/>
    <property type="evidence" value="ECO:0007669"/>
    <property type="project" value="InterPro"/>
</dbReference>
<dbReference type="eggNOG" id="COG4870">
    <property type="taxonomic scope" value="Bacteria"/>
</dbReference>
<dbReference type="SMART" id="SM00645">
    <property type="entry name" value="Pept_C1"/>
    <property type="match status" value="1"/>
</dbReference>
<accession>G2E7R7</accession>
<reference evidence="4 5" key="1">
    <citation type="submission" date="2011-06" db="EMBL/GenBank/DDBJ databases">
        <title>The draft genome of Thiorhodococcus drewsii AZ1.</title>
        <authorList>
            <consortium name="US DOE Joint Genome Institute (JGI-PGF)"/>
            <person name="Lucas S."/>
            <person name="Han J."/>
            <person name="Lapidus A."/>
            <person name="Cheng J.-F."/>
            <person name="Goodwin L."/>
            <person name="Pitluck S."/>
            <person name="Peters L."/>
            <person name="Land M.L."/>
            <person name="Hauser L."/>
            <person name="Vogl K."/>
            <person name="Liu Z."/>
            <person name="Imhoff J."/>
            <person name="Thiel V."/>
            <person name="Frigaard N.-U."/>
            <person name="Bryant D.A."/>
            <person name="Woyke T.J."/>
        </authorList>
    </citation>
    <scope>NUCLEOTIDE SEQUENCE [LARGE SCALE GENOMIC DNA]</scope>
    <source>
        <strain evidence="4 5">AZ1</strain>
    </source>
</reference>
<dbReference type="GO" id="GO:0007156">
    <property type="term" value="P:homophilic cell adhesion via plasma membrane adhesion molecules"/>
    <property type="evidence" value="ECO:0007669"/>
    <property type="project" value="InterPro"/>
</dbReference>
<dbReference type="Pfam" id="PF17963">
    <property type="entry name" value="Big_9"/>
    <property type="match status" value="1"/>
</dbReference>
<dbReference type="InterPro" id="IPR025282">
    <property type="entry name" value="DUF4214"/>
</dbReference>
<dbReference type="InterPro" id="IPR038765">
    <property type="entry name" value="Papain-like_cys_pep_sf"/>
</dbReference>
<dbReference type="InterPro" id="IPR013128">
    <property type="entry name" value="Peptidase_C1A"/>
</dbReference>
<gene>
    <name evidence="4" type="ORF">ThidrDRAFT_4330</name>
</gene>
<keyword evidence="5" id="KW-1185">Reference proteome</keyword>
<dbReference type="PANTHER" id="PTHR12411">
    <property type="entry name" value="CYSTEINE PROTEASE FAMILY C1-RELATED"/>
    <property type="match status" value="1"/>
</dbReference>
<evidence type="ECO:0000313" key="4">
    <source>
        <dbReference type="EMBL" id="EGV27865.1"/>
    </source>
</evidence>